<dbReference type="AlphaFoldDB" id="A0A2M9ASP7"/>
<evidence type="ECO:0000256" key="10">
    <source>
        <dbReference type="SAM" id="Phobius"/>
    </source>
</evidence>
<dbReference type="GO" id="GO:0015031">
    <property type="term" value="P:protein transport"/>
    <property type="evidence" value="ECO:0007669"/>
    <property type="project" value="UniProtKB-KW"/>
</dbReference>
<dbReference type="GO" id="GO:0015891">
    <property type="term" value="P:siderophore transport"/>
    <property type="evidence" value="ECO:0007669"/>
    <property type="project" value="InterPro"/>
</dbReference>
<keyword evidence="13" id="KW-1185">Reference proteome</keyword>
<keyword evidence="5" id="KW-0997">Cell inner membrane</keyword>
<organism evidence="12 13">
    <name type="scientific">Hymenobacter chitinivorans DSM 11115</name>
    <dbReference type="NCBI Taxonomy" id="1121954"/>
    <lineage>
        <taxon>Bacteria</taxon>
        <taxon>Pseudomonadati</taxon>
        <taxon>Bacteroidota</taxon>
        <taxon>Cytophagia</taxon>
        <taxon>Cytophagales</taxon>
        <taxon>Hymenobacteraceae</taxon>
        <taxon>Hymenobacter</taxon>
    </lineage>
</organism>
<feature type="domain" description="TonB C-terminal" evidence="11">
    <location>
        <begin position="184"/>
        <end position="274"/>
    </location>
</feature>
<dbReference type="PROSITE" id="PS52015">
    <property type="entry name" value="TONB_CTD"/>
    <property type="match status" value="1"/>
</dbReference>
<dbReference type="GO" id="GO:0031992">
    <property type="term" value="F:energy transducer activity"/>
    <property type="evidence" value="ECO:0007669"/>
    <property type="project" value="InterPro"/>
</dbReference>
<keyword evidence="4" id="KW-1003">Cell membrane</keyword>
<protein>
    <submittedName>
        <fullName evidence="12">Protein TonB</fullName>
    </submittedName>
</protein>
<evidence type="ECO:0000256" key="5">
    <source>
        <dbReference type="ARBA" id="ARBA00022519"/>
    </source>
</evidence>
<evidence type="ECO:0000256" key="1">
    <source>
        <dbReference type="ARBA" id="ARBA00004383"/>
    </source>
</evidence>
<dbReference type="GO" id="GO:0030288">
    <property type="term" value="C:outer membrane-bounded periplasmic space"/>
    <property type="evidence" value="ECO:0007669"/>
    <property type="project" value="InterPro"/>
</dbReference>
<dbReference type="InterPro" id="IPR051045">
    <property type="entry name" value="TonB-dependent_transducer"/>
</dbReference>
<dbReference type="InterPro" id="IPR037682">
    <property type="entry name" value="TonB_C"/>
</dbReference>
<sequence>MNTTNLHTASLDEIIFEGRNKAYGAFVLRQLYNRHLARALAITVALALLLVSSTLVMQRLFPSVLPKAYVAPDKLTILSDITLPAEPKHIDTPKPPVTHQQPVVVTPRADVAPTVVKDELLTKPMPTTEPVVGNDNNPTDVKPGDGVVTTGPGLSVPGTDSGTTTAPPPAKPFVHVEVMPEFAGGINALRKYMQSNLRYPKQALANAVSGKVFVSFTVQADGSISDVQVLKGLGYGTDEEAARVVSSMPSWTPGRQNSRPVAVRYTLPITFQYQ</sequence>
<accession>A0A2M9ASP7</accession>
<dbReference type="PRINTS" id="PR01374">
    <property type="entry name" value="TONBPROTEIN"/>
</dbReference>
<proteinExistence type="inferred from homology"/>
<keyword evidence="3" id="KW-0813">Transport</keyword>
<evidence type="ECO:0000313" key="12">
    <source>
        <dbReference type="EMBL" id="PJJ48722.1"/>
    </source>
</evidence>
<comment type="similarity">
    <text evidence="2">Belongs to the TonB family.</text>
</comment>
<evidence type="ECO:0000256" key="8">
    <source>
        <dbReference type="ARBA" id="ARBA00022989"/>
    </source>
</evidence>
<dbReference type="NCBIfam" id="TIGR01352">
    <property type="entry name" value="tonB_Cterm"/>
    <property type="match status" value="1"/>
</dbReference>
<dbReference type="Proteomes" id="UP000228535">
    <property type="component" value="Unassembled WGS sequence"/>
</dbReference>
<feature type="transmembrane region" description="Helical" evidence="10">
    <location>
        <begin position="36"/>
        <end position="57"/>
    </location>
</feature>
<evidence type="ECO:0000313" key="13">
    <source>
        <dbReference type="Proteomes" id="UP000228535"/>
    </source>
</evidence>
<reference evidence="12 13" key="1">
    <citation type="submission" date="2017-11" db="EMBL/GenBank/DDBJ databases">
        <title>Genomic Encyclopedia of Archaeal and Bacterial Type Strains, Phase II (KMG-II): From Individual Species to Whole Genera.</title>
        <authorList>
            <person name="Goeker M."/>
        </authorList>
    </citation>
    <scope>NUCLEOTIDE SEQUENCE [LARGE SCALE GENOMIC DNA]</scope>
    <source>
        <strain evidence="12 13">DSM 11115</strain>
    </source>
</reference>
<keyword evidence="9 10" id="KW-0472">Membrane</keyword>
<dbReference type="OrthoDB" id="1039448at2"/>
<dbReference type="PANTHER" id="PTHR33446:SF2">
    <property type="entry name" value="PROTEIN TONB"/>
    <property type="match status" value="1"/>
</dbReference>
<keyword evidence="6 10" id="KW-0812">Transmembrane</keyword>
<dbReference type="Gene3D" id="3.30.1150.10">
    <property type="match status" value="1"/>
</dbReference>
<evidence type="ECO:0000256" key="4">
    <source>
        <dbReference type="ARBA" id="ARBA00022475"/>
    </source>
</evidence>
<keyword evidence="8 10" id="KW-1133">Transmembrane helix</keyword>
<keyword evidence="7" id="KW-0653">Protein transport</keyword>
<evidence type="ECO:0000256" key="2">
    <source>
        <dbReference type="ARBA" id="ARBA00006555"/>
    </source>
</evidence>
<dbReference type="EMBL" id="PGFA01000004">
    <property type="protein sequence ID" value="PJJ48722.1"/>
    <property type="molecule type" value="Genomic_DNA"/>
</dbReference>
<evidence type="ECO:0000256" key="7">
    <source>
        <dbReference type="ARBA" id="ARBA00022927"/>
    </source>
</evidence>
<evidence type="ECO:0000256" key="9">
    <source>
        <dbReference type="ARBA" id="ARBA00023136"/>
    </source>
</evidence>
<dbReference type="InterPro" id="IPR006260">
    <property type="entry name" value="TonB/TolA_C"/>
</dbReference>
<comment type="caution">
    <text evidence="12">The sequence shown here is derived from an EMBL/GenBank/DDBJ whole genome shotgun (WGS) entry which is preliminary data.</text>
</comment>
<name>A0A2M9ASP7_9BACT</name>
<gene>
    <name evidence="12" type="ORF">CLV45_4432</name>
</gene>
<dbReference type="SUPFAM" id="SSF74653">
    <property type="entry name" value="TolA/TonB C-terminal domain"/>
    <property type="match status" value="1"/>
</dbReference>
<dbReference type="Pfam" id="PF03544">
    <property type="entry name" value="TonB_C"/>
    <property type="match status" value="1"/>
</dbReference>
<dbReference type="GO" id="GO:0055085">
    <property type="term" value="P:transmembrane transport"/>
    <property type="evidence" value="ECO:0007669"/>
    <property type="project" value="InterPro"/>
</dbReference>
<dbReference type="RefSeq" id="WP_100338650.1">
    <property type="nucleotide sequence ID" value="NZ_PGFA01000004.1"/>
</dbReference>
<dbReference type="GO" id="GO:0098797">
    <property type="term" value="C:plasma membrane protein complex"/>
    <property type="evidence" value="ECO:0007669"/>
    <property type="project" value="TreeGrafter"/>
</dbReference>
<evidence type="ECO:0000256" key="6">
    <source>
        <dbReference type="ARBA" id="ARBA00022692"/>
    </source>
</evidence>
<evidence type="ECO:0000256" key="3">
    <source>
        <dbReference type="ARBA" id="ARBA00022448"/>
    </source>
</evidence>
<evidence type="ECO:0000259" key="11">
    <source>
        <dbReference type="PROSITE" id="PS52015"/>
    </source>
</evidence>
<dbReference type="InterPro" id="IPR003538">
    <property type="entry name" value="TonB"/>
</dbReference>
<dbReference type="PANTHER" id="PTHR33446">
    <property type="entry name" value="PROTEIN TONB-RELATED"/>
    <property type="match status" value="1"/>
</dbReference>
<comment type="subcellular location">
    <subcellularLocation>
        <location evidence="1">Cell inner membrane</location>
        <topology evidence="1">Single-pass membrane protein</topology>
        <orientation evidence="1">Periplasmic side</orientation>
    </subcellularLocation>
</comment>